<keyword evidence="3 9" id="KW-1003">Cell membrane</keyword>
<evidence type="ECO:0000256" key="8">
    <source>
        <dbReference type="ARBA" id="ARBA00023315"/>
    </source>
</evidence>
<comment type="caution">
    <text evidence="11">The sequence shown here is derived from an EMBL/GenBank/DDBJ whole genome shotgun (WGS) entry which is preliminary data.</text>
</comment>
<gene>
    <name evidence="11" type="ORF">GCM10023149_05040</name>
</gene>
<evidence type="ECO:0000256" key="1">
    <source>
        <dbReference type="ARBA" id="ARBA00004651"/>
    </source>
</evidence>
<feature type="transmembrane region" description="Helical" evidence="10">
    <location>
        <begin position="119"/>
        <end position="138"/>
    </location>
</feature>
<dbReference type="PIRSF" id="PIRSF500217">
    <property type="entry name" value="AlgI"/>
    <property type="match status" value="1"/>
</dbReference>
<dbReference type="EMBL" id="BAABFT010000001">
    <property type="protein sequence ID" value="GAA4310386.1"/>
    <property type="molecule type" value="Genomic_DNA"/>
</dbReference>
<comment type="subcellular location">
    <subcellularLocation>
        <location evidence="1">Cell membrane</location>
        <topology evidence="1">Multi-pass membrane protein</topology>
    </subcellularLocation>
</comment>
<dbReference type="PANTHER" id="PTHR13285:SF23">
    <property type="entry name" value="TEICHOIC ACID D-ALANYLTRANSFERASE"/>
    <property type="match status" value="1"/>
</dbReference>
<sequence>MVFNSYTFIVFFAIMLLLHNLPISWKAKKTNLLLASYLFYAAWNPPFILLLWLSTVVDFFVGRALYTQPNKHKRRVLLVVSLIGNLGMLCFFKYGNFLLDNFVQLSNLVGFDYHPAKPNIILPAGISFYTFTTLCYTIDMYKRKSEPVKSLLDFSLFVTFFPHLVAGPIVRPPQLVPQFETPRKATSEQLMNGLLLLTLGLFMKVVCADILLSGAADTVFSSQGGFGALDAWTGVLAFSGQIFFDFAGYSTSAIGVALCLGFVLPQNFWYPYAAIGFSDFWRRWHITLSAWLRDYLYIPLGGNREGKFRTYLNVMITMLVGGLWHGASWTFVAWGGLHGLYLWIERAINDSRASTSSQPEGGENAPVIATASMGISLSGKNSAGFLYALLTFLLVCITWVFFRSSTFSGAWQILSAMSGRVPAAGPPLLATITIIKVGVVISLMLGFHWFMRNSSVLKTTAKMPWWLTGVVWSVMLILIVLSQGTSKSFIYFQF</sequence>
<dbReference type="PIRSF" id="PIRSF016636">
    <property type="entry name" value="AlgI_DltB"/>
    <property type="match status" value="1"/>
</dbReference>
<dbReference type="Proteomes" id="UP001500582">
    <property type="component" value="Unassembled WGS sequence"/>
</dbReference>
<keyword evidence="12" id="KW-1185">Reference proteome</keyword>
<dbReference type="Pfam" id="PF03062">
    <property type="entry name" value="MBOAT"/>
    <property type="match status" value="1"/>
</dbReference>
<feature type="transmembrane region" description="Helical" evidence="10">
    <location>
        <begin position="42"/>
        <end position="65"/>
    </location>
</feature>
<keyword evidence="7 9" id="KW-0472">Membrane</keyword>
<feature type="transmembrane region" description="Helical" evidence="10">
    <location>
        <begin position="250"/>
        <end position="273"/>
    </location>
</feature>
<evidence type="ECO:0000256" key="6">
    <source>
        <dbReference type="ARBA" id="ARBA00022989"/>
    </source>
</evidence>
<keyword evidence="8 9" id="KW-0012">Acyltransferase</keyword>
<feature type="transmembrane region" description="Helical" evidence="10">
    <location>
        <begin position="77"/>
        <end position="99"/>
    </location>
</feature>
<name>A0ABP8FSX7_9SPHI</name>
<reference evidence="12" key="1">
    <citation type="journal article" date="2019" name="Int. J. Syst. Evol. Microbiol.">
        <title>The Global Catalogue of Microorganisms (GCM) 10K type strain sequencing project: providing services to taxonomists for standard genome sequencing and annotation.</title>
        <authorList>
            <consortium name="The Broad Institute Genomics Platform"/>
            <consortium name="The Broad Institute Genome Sequencing Center for Infectious Disease"/>
            <person name="Wu L."/>
            <person name="Ma J."/>
        </authorList>
    </citation>
    <scope>NUCLEOTIDE SEQUENCE [LARGE SCALE GENOMIC DNA]</scope>
    <source>
        <strain evidence="12">JCM 17705</strain>
    </source>
</reference>
<proteinExistence type="inferred from homology"/>
<dbReference type="InterPro" id="IPR051085">
    <property type="entry name" value="MB_O-acyltransferase"/>
</dbReference>
<organism evidence="11 12">
    <name type="scientific">Mucilaginibacter gynuensis</name>
    <dbReference type="NCBI Taxonomy" id="1302236"/>
    <lineage>
        <taxon>Bacteria</taxon>
        <taxon>Pseudomonadati</taxon>
        <taxon>Bacteroidota</taxon>
        <taxon>Sphingobacteriia</taxon>
        <taxon>Sphingobacteriales</taxon>
        <taxon>Sphingobacteriaceae</taxon>
        <taxon>Mucilaginibacter</taxon>
    </lineage>
</organism>
<keyword evidence="6 10" id="KW-1133">Transmembrane helix</keyword>
<accession>A0ABP8FSX7</accession>
<evidence type="ECO:0000256" key="5">
    <source>
        <dbReference type="ARBA" id="ARBA00022692"/>
    </source>
</evidence>
<feature type="transmembrane region" description="Helical" evidence="10">
    <location>
        <begin position="423"/>
        <end position="451"/>
    </location>
</feature>
<feature type="transmembrane region" description="Helical" evidence="10">
    <location>
        <begin position="190"/>
        <end position="212"/>
    </location>
</feature>
<keyword evidence="4 9" id="KW-0808">Transferase</keyword>
<dbReference type="RefSeq" id="WP_345209412.1">
    <property type="nucleotide sequence ID" value="NZ_BAABFT010000001.1"/>
</dbReference>
<feature type="transmembrane region" description="Helical" evidence="10">
    <location>
        <begin position="384"/>
        <end position="402"/>
    </location>
</feature>
<dbReference type="PANTHER" id="PTHR13285">
    <property type="entry name" value="ACYLTRANSFERASE"/>
    <property type="match status" value="1"/>
</dbReference>
<dbReference type="InterPro" id="IPR024194">
    <property type="entry name" value="Ac/AlaTfrase_AlgI/DltB"/>
</dbReference>
<dbReference type="InterPro" id="IPR004299">
    <property type="entry name" value="MBOAT_fam"/>
</dbReference>
<comment type="similarity">
    <text evidence="2 9">Belongs to the membrane-bound acyltransferase family.</text>
</comment>
<keyword evidence="5 10" id="KW-0812">Transmembrane</keyword>
<evidence type="ECO:0000256" key="10">
    <source>
        <dbReference type="SAM" id="Phobius"/>
    </source>
</evidence>
<evidence type="ECO:0000256" key="3">
    <source>
        <dbReference type="ARBA" id="ARBA00022475"/>
    </source>
</evidence>
<protein>
    <submittedName>
        <fullName evidence="11">MBOAT family protein</fullName>
    </submittedName>
</protein>
<feature type="transmembrane region" description="Helical" evidence="10">
    <location>
        <begin position="463"/>
        <end position="481"/>
    </location>
</feature>
<evidence type="ECO:0000313" key="11">
    <source>
        <dbReference type="EMBL" id="GAA4310386.1"/>
    </source>
</evidence>
<evidence type="ECO:0000256" key="7">
    <source>
        <dbReference type="ARBA" id="ARBA00023136"/>
    </source>
</evidence>
<evidence type="ECO:0000256" key="4">
    <source>
        <dbReference type="ARBA" id="ARBA00022679"/>
    </source>
</evidence>
<dbReference type="InterPro" id="IPR028362">
    <property type="entry name" value="AlgI"/>
</dbReference>
<evidence type="ECO:0000256" key="2">
    <source>
        <dbReference type="ARBA" id="ARBA00010323"/>
    </source>
</evidence>
<evidence type="ECO:0000256" key="9">
    <source>
        <dbReference type="PIRNR" id="PIRNR016636"/>
    </source>
</evidence>
<evidence type="ECO:0000313" key="12">
    <source>
        <dbReference type="Proteomes" id="UP001500582"/>
    </source>
</evidence>
<feature type="transmembrane region" description="Helical" evidence="10">
    <location>
        <begin position="311"/>
        <end position="334"/>
    </location>
</feature>